<dbReference type="Proteomes" id="UP000187059">
    <property type="component" value="Chromosome"/>
</dbReference>
<protein>
    <submittedName>
        <fullName evidence="2">Uncharacterized protein</fullName>
    </submittedName>
</protein>
<dbReference type="AlphaFoldDB" id="A0A1P8UQG0"/>
<dbReference type="EMBL" id="CP015093">
    <property type="protein sequence ID" value="APZ51634.1"/>
    <property type="molecule type" value="Genomic_DNA"/>
</dbReference>
<organism evidence="2 3">
    <name type="scientific">Salipiger abyssi</name>
    <dbReference type="NCBI Taxonomy" id="1250539"/>
    <lineage>
        <taxon>Bacteria</taxon>
        <taxon>Pseudomonadati</taxon>
        <taxon>Pseudomonadota</taxon>
        <taxon>Alphaproteobacteria</taxon>
        <taxon>Rhodobacterales</taxon>
        <taxon>Roseobacteraceae</taxon>
        <taxon>Salipiger</taxon>
    </lineage>
</organism>
<sequence length="63" mass="6849">MGSRRHGAPRVRAGYVAQTRRNRHVSPLPLTDAQSFPPNLPSALGGRAAREGHAPMSRFCRNG</sequence>
<dbReference type="KEGG" id="paby:Ga0080574_TMP1300"/>
<evidence type="ECO:0000313" key="3">
    <source>
        <dbReference type="Proteomes" id="UP000187059"/>
    </source>
</evidence>
<name>A0A1P8UQG0_9RHOB</name>
<keyword evidence="3" id="KW-1185">Reference proteome</keyword>
<evidence type="ECO:0000256" key="1">
    <source>
        <dbReference type="SAM" id="MobiDB-lite"/>
    </source>
</evidence>
<proteinExistence type="predicted"/>
<feature type="region of interest" description="Disordered" evidence="1">
    <location>
        <begin position="1"/>
        <end position="63"/>
    </location>
</feature>
<reference evidence="2 3" key="1">
    <citation type="submission" date="2016-04" db="EMBL/GenBank/DDBJ databases">
        <title>Deep-sea bacteria in the southern Pacific.</title>
        <authorList>
            <person name="Tang K."/>
        </authorList>
    </citation>
    <scope>NUCLEOTIDE SEQUENCE [LARGE SCALE GENOMIC DNA]</scope>
    <source>
        <strain evidence="2 3">JLT2014</strain>
    </source>
</reference>
<evidence type="ECO:0000313" key="2">
    <source>
        <dbReference type="EMBL" id="APZ51634.1"/>
    </source>
</evidence>
<dbReference type="STRING" id="1250539.Ga0080574_TMP1300"/>
<gene>
    <name evidence="2" type="ORF">Ga0080574_TMP1300</name>
</gene>
<accession>A0A1P8UQG0</accession>